<organism evidence="8 9">
    <name type="scientific">Stylosanthes scabra</name>
    <dbReference type="NCBI Taxonomy" id="79078"/>
    <lineage>
        <taxon>Eukaryota</taxon>
        <taxon>Viridiplantae</taxon>
        <taxon>Streptophyta</taxon>
        <taxon>Embryophyta</taxon>
        <taxon>Tracheophyta</taxon>
        <taxon>Spermatophyta</taxon>
        <taxon>Magnoliopsida</taxon>
        <taxon>eudicotyledons</taxon>
        <taxon>Gunneridae</taxon>
        <taxon>Pentapetalae</taxon>
        <taxon>rosids</taxon>
        <taxon>fabids</taxon>
        <taxon>Fabales</taxon>
        <taxon>Fabaceae</taxon>
        <taxon>Papilionoideae</taxon>
        <taxon>50 kb inversion clade</taxon>
        <taxon>dalbergioids sensu lato</taxon>
        <taxon>Dalbergieae</taxon>
        <taxon>Pterocarpus clade</taxon>
        <taxon>Stylosanthes</taxon>
    </lineage>
</organism>
<feature type="transmembrane region" description="Helical" evidence="6">
    <location>
        <begin position="183"/>
        <end position="202"/>
    </location>
</feature>
<keyword evidence="3 6" id="KW-0812">Transmembrane</keyword>
<evidence type="ECO:0000256" key="4">
    <source>
        <dbReference type="ARBA" id="ARBA00022989"/>
    </source>
</evidence>
<evidence type="ECO:0000259" key="7">
    <source>
        <dbReference type="Pfam" id="PF00892"/>
    </source>
</evidence>
<keyword evidence="5 6" id="KW-0472">Membrane</keyword>
<dbReference type="Proteomes" id="UP001341840">
    <property type="component" value="Unassembled WGS sequence"/>
</dbReference>
<comment type="subcellular location">
    <subcellularLocation>
        <location evidence="1 6">Membrane</location>
        <topology evidence="1 6">Multi-pass membrane protein</topology>
    </subcellularLocation>
</comment>
<keyword evidence="4 6" id="KW-1133">Transmembrane helix</keyword>
<evidence type="ECO:0000256" key="6">
    <source>
        <dbReference type="RuleBase" id="RU363077"/>
    </source>
</evidence>
<gene>
    <name evidence="8" type="ORF">PIB30_090408</name>
</gene>
<proteinExistence type="inferred from homology"/>
<name>A0ABU6UWL6_9FABA</name>
<evidence type="ECO:0000256" key="5">
    <source>
        <dbReference type="ARBA" id="ARBA00023136"/>
    </source>
</evidence>
<feature type="domain" description="EamA" evidence="7">
    <location>
        <begin position="65"/>
        <end position="202"/>
    </location>
</feature>
<dbReference type="InterPro" id="IPR030184">
    <property type="entry name" value="WAT1-related"/>
</dbReference>
<dbReference type="PANTHER" id="PTHR31218">
    <property type="entry name" value="WAT1-RELATED PROTEIN"/>
    <property type="match status" value="1"/>
</dbReference>
<evidence type="ECO:0000313" key="9">
    <source>
        <dbReference type="Proteomes" id="UP001341840"/>
    </source>
</evidence>
<dbReference type="EMBL" id="JASCZI010122573">
    <property type="protein sequence ID" value="MED6164471.1"/>
    <property type="molecule type" value="Genomic_DNA"/>
</dbReference>
<comment type="similarity">
    <text evidence="2 6">Belongs to the drug/metabolite transporter (DMT) superfamily. Plant drug/metabolite exporter (P-DME) (TC 2.A.7.4) family.</text>
</comment>
<protein>
    <recommendedName>
        <fullName evidence="6">WAT1-related protein</fullName>
    </recommendedName>
</protein>
<evidence type="ECO:0000256" key="3">
    <source>
        <dbReference type="ARBA" id="ARBA00022692"/>
    </source>
</evidence>
<dbReference type="Pfam" id="PF00892">
    <property type="entry name" value="EamA"/>
    <property type="match status" value="1"/>
</dbReference>
<dbReference type="InterPro" id="IPR037185">
    <property type="entry name" value="EmrE-like"/>
</dbReference>
<feature type="transmembrane region" description="Helical" evidence="6">
    <location>
        <begin position="12"/>
        <end position="31"/>
    </location>
</feature>
<feature type="transmembrane region" description="Helical" evidence="6">
    <location>
        <begin position="158"/>
        <end position="177"/>
    </location>
</feature>
<feature type="transmembrane region" description="Helical" evidence="6">
    <location>
        <begin position="93"/>
        <end position="110"/>
    </location>
</feature>
<accession>A0ABU6UWL6</accession>
<sequence>MEKISPKSSSTQAKVLGSLVSILGALIVVLYKGPTLFSGSSSLHHSPHADSLKSSSSQQNWVIGGFLIAIEFILVPVWYIVQTNVIKDYPAEIIVVFLYNLCGTLISAPVCLRLEESNLSGWRIKPDITLIAILYSGFFVTGLSSLVHTWGIHIKGPVYISSFKPVSIAIAAAFSAIFLGDPLYLGIVVGGVIISIGFYSIIWGKAKEELSEYSDSSQTQPASKTHPLLQSYNVKDSSETSCNHY</sequence>
<reference evidence="8 9" key="1">
    <citation type="journal article" date="2023" name="Plants (Basel)">
        <title>Bridging the Gap: Combining Genomics and Transcriptomics Approaches to Understand Stylosanthes scabra, an Orphan Legume from the Brazilian Caatinga.</title>
        <authorList>
            <person name="Ferreira-Neto J.R.C."/>
            <person name="da Silva M.D."/>
            <person name="Binneck E."/>
            <person name="de Melo N.F."/>
            <person name="da Silva R.H."/>
            <person name="de Melo A.L.T.M."/>
            <person name="Pandolfi V."/>
            <person name="Bustamante F.O."/>
            <person name="Brasileiro-Vidal A.C."/>
            <person name="Benko-Iseppon A.M."/>
        </authorList>
    </citation>
    <scope>NUCLEOTIDE SEQUENCE [LARGE SCALE GENOMIC DNA]</scope>
    <source>
        <tissue evidence="8">Leaves</tissue>
    </source>
</reference>
<keyword evidence="9" id="KW-1185">Reference proteome</keyword>
<comment type="caution">
    <text evidence="8">The sequence shown here is derived from an EMBL/GenBank/DDBJ whole genome shotgun (WGS) entry which is preliminary data.</text>
</comment>
<feature type="transmembrane region" description="Helical" evidence="6">
    <location>
        <begin position="130"/>
        <end position="151"/>
    </location>
</feature>
<dbReference type="SUPFAM" id="SSF103481">
    <property type="entry name" value="Multidrug resistance efflux transporter EmrE"/>
    <property type="match status" value="1"/>
</dbReference>
<evidence type="ECO:0000256" key="1">
    <source>
        <dbReference type="ARBA" id="ARBA00004141"/>
    </source>
</evidence>
<evidence type="ECO:0000256" key="2">
    <source>
        <dbReference type="ARBA" id="ARBA00007635"/>
    </source>
</evidence>
<evidence type="ECO:0000313" key="8">
    <source>
        <dbReference type="EMBL" id="MED6164471.1"/>
    </source>
</evidence>
<feature type="transmembrane region" description="Helical" evidence="6">
    <location>
        <begin position="61"/>
        <end position="81"/>
    </location>
</feature>
<dbReference type="InterPro" id="IPR000620">
    <property type="entry name" value="EamA_dom"/>
</dbReference>